<evidence type="ECO:0000313" key="1">
    <source>
        <dbReference type="EMBL" id="KDQ61997.1"/>
    </source>
</evidence>
<dbReference type="Proteomes" id="UP000027265">
    <property type="component" value="Unassembled WGS sequence"/>
</dbReference>
<sequence>MYNDTQSTYDTFTITRIPPEVWILIFQPLVTHPPTCNALTLTSKVFHDIATTIRFSTLVASFDISKPTFPTLHAFVRMLEGIPDEKRRVAHLFVRFYNTNEEMVQRTRSWQLLNRSHVEEWTHTFNELTHHLNRVLALIAPTLRSLTIFLAPYTTLPALTASLPHLHELTFFVSFPIARPPFPLIPLLPQTPFPTLKRVHLAYRDGVLSRNTPEGGALSHHLHKLPSYAPNLTHLCLSGPQWDLPHPSHFAVALGLRSVADPHHANPWDNQIGEPLLQPFPETFQKLVVRHRVPKHGRWTTGHMMRMWLDRLVVEDRDLGKGGVEGRVVVRDFDREIWAAWRMTHPRTRGSEDEEVVEGRVRSRDGPYSFEEAREEWEDRVWGGRGCWGEDGVWDSKERDDDERGGYGFALDGLRKLFVHSA</sequence>
<name>A0A067QET0_9AGAM</name>
<accession>A0A067QET0</accession>
<proteinExistence type="predicted"/>
<gene>
    <name evidence="1" type="ORF">JAAARDRAFT_55251</name>
</gene>
<reference evidence="2" key="1">
    <citation type="journal article" date="2014" name="Proc. Natl. Acad. Sci. U.S.A.">
        <title>Extensive sampling of basidiomycete genomes demonstrates inadequacy of the white-rot/brown-rot paradigm for wood decay fungi.</title>
        <authorList>
            <person name="Riley R."/>
            <person name="Salamov A.A."/>
            <person name="Brown D.W."/>
            <person name="Nagy L.G."/>
            <person name="Floudas D."/>
            <person name="Held B.W."/>
            <person name="Levasseur A."/>
            <person name="Lombard V."/>
            <person name="Morin E."/>
            <person name="Otillar R."/>
            <person name="Lindquist E.A."/>
            <person name="Sun H."/>
            <person name="LaButti K.M."/>
            <person name="Schmutz J."/>
            <person name="Jabbour D."/>
            <person name="Luo H."/>
            <person name="Baker S.E."/>
            <person name="Pisabarro A.G."/>
            <person name="Walton J.D."/>
            <person name="Blanchette R.A."/>
            <person name="Henrissat B."/>
            <person name="Martin F."/>
            <person name="Cullen D."/>
            <person name="Hibbett D.S."/>
            <person name="Grigoriev I.V."/>
        </authorList>
    </citation>
    <scope>NUCLEOTIDE SEQUENCE [LARGE SCALE GENOMIC DNA]</scope>
    <source>
        <strain evidence="2">MUCL 33604</strain>
    </source>
</reference>
<dbReference type="OrthoDB" id="3199834at2759"/>
<dbReference type="AlphaFoldDB" id="A0A067QET0"/>
<dbReference type="HOGENOM" id="CLU_650626_0_0_1"/>
<organism evidence="1 2">
    <name type="scientific">Jaapia argillacea MUCL 33604</name>
    <dbReference type="NCBI Taxonomy" id="933084"/>
    <lineage>
        <taxon>Eukaryota</taxon>
        <taxon>Fungi</taxon>
        <taxon>Dikarya</taxon>
        <taxon>Basidiomycota</taxon>
        <taxon>Agaricomycotina</taxon>
        <taxon>Agaricomycetes</taxon>
        <taxon>Agaricomycetidae</taxon>
        <taxon>Jaapiales</taxon>
        <taxon>Jaapiaceae</taxon>
        <taxon>Jaapia</taxon>
    </lineage>
</organism>
<dbReference type="InParanoid" id="A0A067QET0"/>
<keyword evidence="2" id="KW-1185">Reference proteome</keyword>
<dbReference type="EMBL" id="KL197712">
    <property type="protein sequence ID" value="KDQ61997.1"/>
    <property type="molecule type" value="Genomic_DNA"/>
</dbReference>
<protein>
    <submittedName>
        <fullName evidence="1">Uncharacterized protein</fullName>
    </submittedName>
</protein>
<evidence type="ECO:0000313" key="2">
    <source>
        <dbReference type="Proteomes" id="UP000027265"/>
    </source>
</evidence>